<dbReference type="GO" id="GO:0016705">
    <property type="term" value="F:oxidoreductase activity, acting on paired donors, with incorporation or reduction of molecular oxygen"/>
    <property type="evidence" value="ECO:0007669"/>
    <property type="project" value="InterPro"/>
</dbReference>
<dbReference type="EMBL" id="RKQZ01000001">
    <property type="protein sequence ID" value="RPF22283.1"/>
    <property type="molecule type" value="Genomic_DNA"/>
</dbReference>
<sequence length="356" mass="38710">MASRPVSSHPATATPVSEPAVSLSLFGFTTDGQDGVYGRLLDLVELAEAEGLENVWLPERHFDDFGGFSPNPAVLGAMVAMRTTRLGIRAGSSVLPLHSAVSVAEDWAMVDAASGGRVGIGVAFGWMQRDFVLSDAPHAERRELLRTRIGQLERLWSGEALELEGHSGEKATVRLHPRPVSELRLWQACLGNPDSYYESGRGGRGVLTNLIMQDLDQLAANIERYQQGRVDGGLGRGGEITVLVHAALSDGQASEERNMEALERYMLSTFSSSSEDPASIDPEVWKPRMVAAAERLRDGLSLVGPESEWPAFREKLARLGVTEITCLVDFLPHGEAWTDTVRALGRLRTRSAESHA</sequence>
<keyword evidence="1" id="KW-0560">Oxidoreductase</keyword>
<accession>A0A3N4YNS6</accession>
<dbReference type="InterPro" id="IPR050766">
    <property type="entry name" value="Bact_Lucif_Oxidored"/>
</dbReference>
<dbReference type="Pfam" id="PF00296">
    <property type="entry name" value="Bac_luciferase"/>
    <property type="match status" value="1"/>
</dbReference>
<dbReference type="GO" id="GO:0005829">
    <property type="term" value="C:cytosol"/>
    <property type="evidence" value="ECO:0007669"/>
    <property type="project" value="TreeGrafter"/>
</dbReference>
<dbReference type="PANTHER" id="PTHR30137:SF8">
    <property type="entry name" value="BLR5498 PROTEIN"/>
    <property type="match status" value="1"/>
</dbReference>
<name>A0A3N4YNS6_9MICO</name>
<keyword evidence="2 4" id="KW-0503">Monooxygenase</keyword>
<dbReference type="SUPFAM" id="SSF51679">
    <property type="entry name" value="Bacterial luciferase-like"/>
    <property type="match status" value="1"/>
</dbReference>
<gene>
    <name evidence="4" type="ORF">EDD34_2935</name>
</gene>
<evidence type="ECO:0000256" key="2">
    <source>
        <dbReference type="ARBA" id="ARBA00023033"/>
    </source>
</evidence>
<dbReference type="Gene3D" id="3.20.20.30">
    <property type="entry name" value="Luciferase-like domain"/>
    <property type="match status" value="1"/>
</dbReference>
<dbReference type="PANTHER" id="PTHR30137">
    <property type="entry name" value="LUCIFERASE-LIKE MONOOXYGENASE"/>
    <property type="match status" value="1"/>
</dbReference>
<organism evidence="4 5">
    <name type="scientific">Myceligenerans xiligouense</name>
    <dbReference type="NCBI Taxonomy" id="253184"/>
    <lineage>
        <taxon>Bacteria</taxon>
        <taxon>Bacillati</taxon>
        <taxon>Actinomycetota</taxon>
        <taxon>Actinomycetes</taxon>
        <taxon>Micrococcales</taxon>
        <taxon>Promicromonosporaceae</taxon>
        <taxon>Myceligenerans</taxon>
    </lineage>
</organism>
<feature type="domain" description="Luciferase-like" evidence="3">
    <location>
        <begin position="30"/>
        <end position="308"/>
    </location>
</feature>
<proteinExistence type="predicted"/>
<protein>
    <submittedName>
        <fullName evidence="4">Natural product biosynthesis luciferase-like monooxygenase protein</fullName>
    </submittedName>
</protein>
<keyword evidence="5" id="KW-1185">Reference proteome</keyword>
<dbReference type="InterPro" id="IPR011251">
    <property type="entry name" value="Luciferase-like_dom"/>
</dbReference>
<evidence type="ECO:0000313" key="4">
    <source>
        <dbReference type="EMBL" id="RPF22283.1"/>
    </source>
</evidence>
<dbReference type="InterPro" id="IPR024011">
    <property type="entry name" value="Biosynth_lucif-like_mOase_dom"/>
</dbReference>
<evidence type="ECO:0000259" key="3">
    <source>
        <dbReference type="Pfam" id="PF00296"/>
    </source>
</evidence>
<dbReference type="Proteomes" id="UP000280501">
    <property type="component" value="Unassembled WGS sequence"/>
</dbReference>
<dbReference type="AlphaFoldDB" id="A0A3N4YNS6"/>
<dbReference type="InterPro" id="IPR036661">
    <property type="entry name" value="Luciferase-like_sf"/>
</dbReference>
<evidence type="ECO:0000256" key="1">
    <source>
        <dbReference type="ARBA" id="ARBA00023002"/>
    </source>
</evidence>
<reference evidence="4 5" key="1">
    <citation type="submission" date="2018-11" db="EMBL/GenBank/DDBJ databases">
        <title>Sequencing the genomes of 1000 actinobacteria strains.</title>
        <authorList>
            <person name="Klenk H.-P."/>
        </authorList>
    </citation>
    <scope>NUCLEOTIDE SEQUENCE [LARGE SCALE GENOMIC DNA]</scope>
    <source>
        <strain evidence="4 5">DSM 15700</strain>
    </source>
</reference>
<comment type="caution">
    <text evidence="4">The sequence shown here is derived from an EMBL/GenBank/DDBJ whole genome shotgun (WGS) entry which is preliminary data.</text>
</comment>
<dbReference type="NCBIfam" id="TIGR04020">
    <property type="entry name" value="seco_metab_LLM"/>
    <property type="match status" value="1"/>
</dbReference>
<evidence type="ECO:0000313" key="5">
    <source>
        <dbReference type="Proteomes" id="UP000280501"/>
    </source>
</evidence>
<dbReference type="GO" id="GO:0004497">
    <property type="term" value="F:monooxygenase activity"/>
    <property type="evidence" value="ECO:0007669"/>
    <property type="project" value="UniProtKB-KW"/>
</dbReference>